<dbReference type="Proteomes" id="UP001157017">
    <property type="component" value="Unassembled WGS sequence"/>
</dbReference>
<evidence type="ECO:0000313" key="2">
    <source>
        <dbReference type="Proteomes" id="UP001157017"/>
    </source>
</evidence>
<dbReference type="EMBL" id="BSUZ01000001">
    <property type="protein sequence ID" value="GMA87535.1"/>
    <property type="molecule type" value="Genomic_DNA"/>
</dbReference>
<keyword evidence="2" id="KW-1185">Reference proteome</keyword>
<organism evidence="1 2">
    <name type="scientific">Angustibacter aerolatus</name>
    <dbReference type="NCBI Taxonomy" id="1162965"/>
    <lineage>
        <taxon>Bacteria</taxon>
        <taxon>Bacillati</taxon>
        <taxon>Actinomycetota</taxon>
        <taxon>Actinomycetes</taxon>
        <taxon>Kineosporiales</taxon>
        <taxon>Kineosporiaceae</taxon>
    </lineage>
</organism>
<evidence type="ECO:0008006" key="3">
    <source>
        <dbReference type="Google" id="ProtNLM"/>
    </source>
</evidence>
<reference evidence="2" key="1">
    <citation type="journal article" date="2019" name="Int. J. Syst. Evol. Microbiol.">
        <title>The Global Catalogue of Microorganisms (GCM) 10K type strain sequencing project: providing services to taxonomists for standard genome sequencing and annotation.</title>
        <authorList>
            <consortium name="The Broad Institute Genomics Platform"/>
            <consortium name="The Broad Institute Genome Sequencing Center for Infectious Disease"/>
            <person name="Wu L."/>
            <person name="Ma J."/>
        </authorList>
    </citation>
    <scope>NUCLEOTIDE SEQUENCE [LARGE SCALE GENOMIC DNA]</scope>
    <source>
        <strain evidence="2">NBRC 108730</strain>
    </source>
</reference>
<sequence>MQRLLFFAYGKHADPDWTALRPEPGGAPADRRATRARVGAPDVPGARCLAVASAHLVDGDVILRREHEFVAGPPREVALAYGWDLAWTDGGTVVR</sequence>
<proteinExistence type="predicted"/>
<accession>A0ABQ6JL77</accession>
<comment type="caution">
    <text evidence="1">The sequence shown here is derived from an EMBL/GenBank/DDBJ whole genome shotgun (WGS) entry which is preliminary data.</text>
</comment>
<evidence type="ECO:0000313" key="1">
    <source>
        <dbReference type="EMBL" id="GMA87535.1"/>
    </source>
</evidence>
<gene>
    <name evidence="1" type="ORF">GCM10025868_27850</name>
</gene>
<protein>
    <recommendedName>
        <fullName evidence="3">Gamma-glutamylcyclotransferase AIG2-like domain-containing protein</fullName>
    </recommendedName>
</protein>
<name>A0ABQ6JL77_9ACTN</name>